<accession>A0A6A6Q379</accession>
<proteinExistence type="predicted"/>
<organism evidence="2 3">
    <name type="scientific">Neohortaea acidophila</name>
    <dbReference type="NCBI Taxonomy" id="245834"/>
    <lineage>
        <taxon>Eukaryota</taxon>
        <taxon>Fungi</taxon>
        <taxon>Dikarya</taxon>
        <taxon>Ascomycota</taxon>
        <taxon>Pezizomycotina</taxon>
        <taxon>Dothideomycetes</taxon>
        <taxon>Dothideomycetidae</taxon>
        <taxon>Mycosphaerellales</taxon>
        <taxon>Teratosphaeriaceae</taxon>
        <taxon>Neohortaea</taxon>
    </lineage>
</organism>
<sequence>MQVQQSSVEEFRLDAGKKAKPVMRAEDQFELLRTARSSVEVGMEHERVRVQLALLLQLTGANGPDQLSNCVSKNPRAKWVPKTSMPTLNSVLSLGFADGAFEGLAGPEDLFQLKVLPGLNQQEVPIKKSKMDWPLFRGLRSGQNGHEVSETERVTDKWLRDRMKHLGEVTGFDLPLGPYCFRRGNGEALDSSSLISDSQRNKILQHANSGVYQHDYMSNYIGQDKQAIYRGLKPQAAVMRAGSGMTRSIDRQRPRTLNDR</sequence>
<dbReference type="EMBL" id="MU001632">
    <property type="protein sequence ID" value="KAF2486406.1"/>
    <property type="molecule type" value="Genomic_DNA"/>
</dbReference>
<dbReference type="AlphaFoldDB" id="A0A6A6Q379"/>
<dbReference type="RefSeq" id="XP_033592975.1">
    <property type="nucleotide sequence ID" value="XM_033736579.1"/>
</dbReference>
<dbReference type="Proteomes" id="UP000799767">
    <property type="component" value="Unassembled WGS sequence"/>
</dbReference>
<keyword evidence="3" id="KW-1185">Reference proteome</keyword>
<reference evidence="2" key="1">
    <citation type="journal article" date="2020" name="Stud. Mycol.">
        <title>101 Dothideomycetes genomes: a test case for predicting lifestyles and emergence of pathogens.</title>
        <authorList>
            <person name="Haridas S."/>
            <person name="Albert R."/>
            <person name="Binder M."/>
            <person name="Bloem J."/>
            <person name="Labutti K."/>
            <person name="Salamov A."/>
            <person name="Andreopoulos B."/>
            <person name="Baker S."/>
            <person name="Barry K."/>
            <person name="Bills G."/>
            <person name="Bluhm B."/>
            <person name="Cannon C."/>
            <person name="Castanera R."/>
            <person name="Culley D."/>
            <person name="Daum C."/>
            <person name="Ezra D."/>
            <person name="Gonzalez J."/>
            <person name="Henrissat B."/>
            <person name="Kuo A."/>
            <person name="Liang C."/>
            <person name="Lipzen A."/>
            <person name="Lutzoni F."/>
            <person name="Magnuson J."/>
            <person name="Mondo S."/>
            <person name="Nolan M."/>
            <person name="Ohm R."/>
            <person name="Pangilinan J."/>
            <person name="Park H.-J."/>
            <person name="Ramirez L."/>
            <person name="Alfaro M."/>
            <person name="Sun H."/>
            <person name="Tritt A."/>
            <person name="Yoshinaga Y."/>
            <person name="Zwiers L.-H."/>
            <person name="Turgeon B."/>
            <person name="Goodwin S."/>
            <person name="Spatafora J."/>
            <person name="Crous P."/>
            <person name="Grigoriev I."/>
        </authorList>
    </citation>
    <scope>NUCLEOTIDE SEQUENCE</scope>
    <source>
        <strain evidence="2">CBS 113389</strain>
    </source>
</reference>
<gene>
    <name evidence="2" type="ORF">BDY17DRAFT_321204</name>
</gene>
<protein>
    <submittedName>
        <fullName evidence="2">Uncharacterized protein</fullName>
    </submittedName>
</protein>
<dbReference type="Pfam" id="PF11917">
    <property type="entry name" value="DUF3435"/>
    <property type="match status" value="1"/>
</dbReference>
<dbReference type="GeneID" id="54477581"/>
<evidence type="ECO:0000256" key="1">
    <source>
        <dbReference type="SAM" id="MobiDB-lite"/>
    </source>
</evidence>
<feature type="compositionally biased region" description="Basic and acidic residues" evidence="1">
    <location>
        <begin position="248"/>
        <end position="260"/>
    </location>
</feature>
<name>A0A6A6Q379_9PEZI</name>
<dbReference type="OrthoDB" id="4485682at2759"/>
<feature type="region of interest" description="Disordered" evidence="1">
    <location>
        <begin position="240"/>
        <end position="260"/>
    </location>
</feature>
<evidence type="ECO:0000313" key="3">
    <source>
        <dbReference type="Proteomes" id="UP000799767"/>
    </source>
</evidence>
<evidence type="ECO:0000313" key="2">
    <source>
        <dbReference type="EMBL" id="KAF2486406.1"/>
    </source>
</evidence>
<dbReference type="PANTHER" id="PTHR37535">
    <property type="entry name" value="FLUG DOMAIN PROTEIN"/>
    <property type="match status" value="1"/>
</dbReference>
<dbReference type="PANTHER" id="PTHR37535:SF2">
    <property type="entry name" value="FINGER DOMAIN PROTEIN, PUTATIVE (AFU_ORTHOLOGUE AFUA_6G09300)-RELATED"/>
    <property type="match status" value="1"/>
</dbReference>
<dbReference type="InterPro" id="IPR021842">
    <property type="entry name" value="DUF3435"/>
</dbReference>